<evidence type="ECO:0000313" key="3">
    <source>
        <dbReference type="Proteomes" id="UP001529510"/>
    </source>
</evidence>
<gene>
    <name evidence="2" type="ORF">M9458_034386</name>
</gene>
<keyword evidence="3" id="KW-1185">Reference proteome</keyword>
<dbReference type="Proteomes" id="UP001529510">
    <property type="component" value="Unassembled WGS sequence"/>
</dbReference>
<name>A0ABD0P7A6_CIRMR</name>
<reference evidence="2 3" key="1">
    <citation type="submission" date="2024-05" db="EMBL/GenBank/DDBJ databases">
        <title>Genome sequencing and assembly of Indian major carp, Cirrhinus mrigala (Hamilton, 1822).</title>
        <authorList>
            <person name="Mohindra V."/>
            <person name="Chowdhury L.M."/>
            <person name="Lal K."/>
            <person name="Jena J.K."/>
        </authorList>
    </citation>
    <scope>NUCLEOTIDE SEQUENCE [LARGE SCALE GENOMIC DNA]</scope>
    <source>
        <strain evidence="2">CM1030</strain>
        <tissue evidence="2">Blood</tissue>
    </source>
</reference>
<organism evidence="2 3">
    <name type="scientific">Cirrhinus mrigala</name>
    <name type="common">Mrigala</name>
    <dbReference type="NCBI Taxonomy" id="683832"/>
    <lineage>
        <taxon>Eukaryota</taxon>
        <taxon>Metazoa</taxon>
        <taxon>Chordata</taxon>
        <taxon>Craniata</taxon>
        <taxon>Vertebrata</taxon>
        <taxon>Euteleostomi</taxon>
        <taxon>Actinopterygii</taxon>
        <taxon>Neopterygii</taxon>
        <taxon>Teleostei</taxon>
        <taxon>Ostariophysi</taxon>
        <taxon>Cypriniformes</taxon>
        <taxon>Cyprinidae</taxon>
        <taxon>Labeoninae</taxon>
        <taxon>Labeonini</taxon>
        <taxon>Cirrhinus</taxon>
    </lineage>
</organism>
<accession>A0ABD0P7A6</accession>
<dbReference type="EMBL" id="JAMKFB020000017">
    <property type="protein sequence ID" value="KAL0169790.1"/>
    <property type="molecule type" value="Genomic_DNA"/>
</dbReference>
<evidence type="ECO:0000313" key="2">
    <source>
        <dbReference type="EMBL" id="KAL0169790.1"/>
    </source>
</evidence>
<protein>
    <submittedName>
        <fullName evidence="2">Uncharacterized protein</fullName>
    </submittedName>
</protein>
<feature type="compositionally biased region" description="Basic and acidic residues" evidence="1">
    <location>
        <begin position="47"/>
        <end position="58"/>
    </location>
</feature>
<sequence length="114" mass="12611">MSPGHSSDSEDLSAMDSSNKLTPVKHSSLPKSQKLSRSPGLVSPNSKDMEKDKHKEKQSVPSPRTYKWSCQLRVSKLSPGSPESANLTRHTRNFQAGMLRQVVAKLCRTLALHD</sequence>
<comment type="caution">
    <text evidence="2">The sequence shown here is derived from an EMBL/GenBank/DDBJ whole genome shotgun (WGS) entry which is preliminary data.</text>
</comment>
<proteinExistence type="predicted"/>
<evidence type="ECO:0000256" key="1">
    <source>
        <dbReference type="SAM" id="MobiDB-lite"/>
    </source>
</evidence>
<feature type="region of interest" description="Disordered" evidence="1">
    <location>
        <begin position="1"/>
        <end position="66"/>
    </location>
</feature>
<dbReference type="AlphaFoldDB" id="A0ABD0P7A6"/>